<proteinExistence type="predicted"/>
<comment type="caution">
    <text evidence="1">The sequence shown here is derived from an EMBL/GenBank/DDBJ whole genome shotgun (WGS) entry which is preliminary data.</text>
</comment>
<dbReference type="EMBL" id="JAMKPW020000025">
    <property type="protein sequence ID" value="KAK8205280.1"/>
    <property type="molecule type" value="Genomic_DNA"/>
</dbReference>
<gene>
    <name evidence="1" type="ORF">M8818_004992</name>
</gene>
<evidence type="ECO:0000313" key="1">
    <source>
        <dbReference type="EMBL" id="KAK8205280.1"/>
    </source>
</evidence>
<name>A0ACC3SAR8_9PEZI</name>
<keyword evidence="2" id="KW-1185">Reference proteome</keyword>
<accession>A0ACC3SAR8</accession>
<organism evidence="1 2">
    <name type="scientific">Zalaria obscura</name>
    <dbReference type="NCBI Taxonomy" id="2024903"/>
    <lineage>
        <taxon>Eukaryota</taxon>
        <taxon>Fungi</taxon>
        <taxon>Dikarya</taxon>
        <taxon>Ascomycota</taxon>
        <taxon>Pezizomycotina</taxon>
        <taxon>Dothideomycetes</taxon>
        <taxon>Dothideomycetidae</taxon>
        <taxon>Dothideales</taxon>
        <taxon>Zalariaceae</taxon>
        <taxon>Zalaria</taxon>
    </lineage>
</organism>
<sequence>MDDTLKKKRKSCAGRKLVRWTVAEDQLLLLALEYECARSGIALPWDEAMQHVMDGCKGEAARQHLVKVRKARVKFGQSVPPALKARRKDAIVPSRKDDEDDEMASGRPPPYIFLRPSKTPKSRRTEHTAEAPGSNGSQSSKQKRSASKVSRSKPELNTPKPKRQSRKVKKIKTEDSPEPELPNPDTAVDPESEYIPSSNSERTKSTNKASGKRSRKSANNTKEESSPTKKAKVVPETVQLTSGSRTRRSDINYAFDGGSDFEDDDEDDKALVFTEVEGQDSYEDVEEQCPGSDEDCIPASATASEMPPPALPLQRTTSSHSYDADNEMASQVRLEDPFNPHHEASFDSGFGSSDSQDYKFNNGMGADWSTALGTGMGNMTMRSGHNSGTVTPRRTSTALDMQLYGMGGNDFSAGSLNMTALNDIEMDASDSFTNLSTGFDHSGLMMQGLNGQGFGTQQMGSISNNFQIPTFGVDLNNYRRRNDSMQSITSTPSRSNPPTPLNNNFGWQDPFGNMNPLQQFQSHTFPNTPQQGWDPTFPQFTPATAAITDSHMKVQHLADRVPERPVFASSPGTAAVTALSTNTHAAIAVPASPTLPVMASPPSVETLEAFQPALLRDLEHHADDMGDLFNMEDSPTPFD</sequence>
<protein>
    <submittedName>
        <fullName evidence="1">Uncharacterized protein</fullName>
    </submittedName>
</protein>
<dbReference type="Proteomes" id="UP001320706">
    <property type="component" value="Unassembled WGS sequence"/>
</dbReference>
<evidence type="ECO:0000313" key="2">
    <source>
        <dbReference type="Proteomes" id="UP001320706"/>
    </source>
</evidence>
<reference evidence="1" key="1">
    <citation type="submission" date="2024-02" db="EMBL/GenBank/DDBJ databases">
        <title>Metagenome Assembled Genome of Zalaria obscura JY119.</title>
        <authorList>
            <person name="Vighnesh L."/>
            <person name="Jagadeeshwari U."/>
            <person name="Venkata Ramana C."/>
            <person name="Sasikala C."/>
        </authorList>
    </citation>
    <scope>NUCLEOTIDE SEQUENCE</scope>
    <source>
        <strain evidence="1">JY119</strain>
    </source>
</reference>